<evidence type="ECO:0000313" key="2">
    <source>
        <dbReference type="Proteomes" id="UP000295627"/>
    </source>
</evidence>
<organism evidence="1 2">
    <name type="scientific">Mycobacteroides franklinii</name>
    <dbReference type="NCBI Taxonomy" id="948102"/>
    <lineage>
        <taxon>Bacteria</taxon>
        <taxon>Bacillati</taxon>
        <taxon>Actinomycetota</taxon>
        <taxon>Actinomycetes</taxon>
        <taxon>Mycobacteriales</taxon>
        <taxon>Mycobacteriaceae</taxon>
        <taxon>Mycobacteroides</taxon>
    </lineage>
</organism>
<name>A0A4R5P4J4_9MYCO</name>
<reference evidence="1 2" key="1">
    <citation type="journal article" date="2019" name="Sci. Rep.">
        <title>Extended insight into the Mycobacterium chelonae-abscessus complex through whole genome sequencing of Mycobacterium salmoniphilum outbreak and Mycobacterium salmoniphilum-like strains.</title>
        <authorList>
            <person name="Behra P.R.K."/>
            <person name="Das S."/>
            <person name="Pettersson B.M.F."/>
            <person name="Shirreff L."/>
            <person name="DuCote T."/>
            <person name="Jacobsson K.G."/>
            <person name="Ennis D.G."/>
            <person name="Kirsebom L.A."/>
        </authorList>
    </citation>
    <scope>NUCLEOTIDE SEQUENCE [LARGE SCALE GENOMIC DNA]</scope>
    <source>
        <strain evidence="1 2">DSM 45524</strain>
    </source>
</reference>
<gene>
    <name evidence="1" type="ORF">EJ571_24755</name>
</gene>
<comment type="caution">
    <text evidence="1">The sequence shown here is derived from an EMBL/GenBank/DDBJ whole genome shotgun (WGS) entry which is preliminary data.</text>
</comment>
<dbReference type="AlphaFoldDB" id="A0A4R5P4J4"/>
<evidence type="ECO:0000313" key="1">
    <source>
        <dbReference type="EMBL" id="TDH17944.1"/>
    </source>
</evidence>
<dbReference type="Proteomes" id="UP000295627">
    <property type="component" value="Unassembled WGS sequence"/>
</dbReference>
<proteinExistence type="predicted"/>
<dbReference type="RefSeq" id="WP_078335911.1">
    <property type="nucleotide sequence ID" value="NZ_MAFQ01000014.1"/>
</dbReference>
<dbReference type="EMBL" id="RXLR01000024">
    <property type="protein sequence ID" value="TDH17944.1"/>
    <property type="molecule type" value="Genomic_DNA"/>
</dbReference>
<protein>
    <submittedName>
        <fullName evidence="1">Uncharacterized protein</fullName>
    </submittedName>
</protein>
<accession>A0A4R5P4J4</accession>
<sequence length="63" mass="7152">MINANEAWVDGDRAKQINAAMREAWEAMDRAYYRSDTDGDLVKNTMAVSVALAKVRRHARANR</sequence>